<comment type="similarity">
    <text evidence="1">Belongs to the 'phage' integrase family.</text>
</comment>
<dbReference type="PANTHER" id="PTHR30349">
    <property type="entry name" value="PHAGE INTEGRASE-RELATED"/>
    <property type="match status" value="1"/>
</dbReference>
<dbReference type="InterPro" id="IPR002104">
    <property type="entry name" value="Integrase_catalytic"/>
</dbReference>
<evidence type="ECO:0000259" key="7">
    <source>
        <dbReference type="PROSITE" id="PS51900"/>
    </source>
</evidence>
<dbReference type="RefSeq" id="WP_208927231.1">
    <property type="nucleotide sequence ID" value="NZ_CP013655.1"/>
</dbReference>
<dbReference type="STRING" id="118060.ATZ35_10625"/>
<dbReference type="GO" id="GO:0006310">
    <property type="term" value="P:DNA recombination"/>
    <property type="evidence" value="ECO:0007669"/>
    <property type="project" value="UniProtKB-KW"/>
</dbReference>
<protein>
    <recommendedName>
        <fullName evidence="10">Integrase</fullName>
    </recommendedName>
</protein>
<evidence type="ECO:0000259" key="6">
    <source>
        <dbReference type="PROSITE" id="PS51898"/>
    </source>
</evidence>
<keyword evidence="4" id="KW-0233">DNA recombination</keyword>
<dbReference type="Pfam" id="PF14659">
    <property type="entry name" value="Phage_int_SAM_3"/>
    <property type="match status" value="1"/>
</dbReference>
<dbReference type="PANTHER" id="PTHR30349:SF64">
    <property type="entry name" value="PROPHAGE INTEGRASE INTD-RELATED"/>
    <property type="match status" value="1"/>
</dbReference>
<gene>
    <name evidence="8" type="ORF">ATZ35_10625</name>
</gene>
<feature type="domain" description="Tyr recombinase" evidence="6">
    <location>
        <begin position="170"/>
        <end position="361"/>
    </location>
</feature>
<organism evidence="8 9">
    <name type="scientific">Enterococcus rotai</name>
    <dbReference type="NCBI Taxonomy" id="118060"/>
    <lineage>
        <taxon>Bacteria</taxon>
        <taxon>Bacillati</taxon>
        <taxon>Bacillota</taxon>
        <taxon>Bacilli</taxon>
        <taxon>Lactobacillales</taxon>
        <taxon>Enterococcaceae</taxon>
        <taxon>Enterococcus</taxon>
    </lineage>
</organism>
<sequence length="375" mass="43762">MSKRGENIYKRKDGRWEGRYRKGRNKEGRIVYGYVYGKQYNEAKEKLSKKNADYSIYGETVVQEEMMVDEWLNYWLNILMKNRIKPSTYSNYRGRIRRHLSPFFKNKPLSELETADIDKFIYSMHLSDLSSNTIRSIISMLRSALKKAVNDNRISKNPCQGVMLPTLTKPKIKSLDRKQQKKLEQIALYKKECSAEIIALYTGMRIGEISGLKWEDIDFKHNKIFVKRTISRIPSVTEPHKTEIIIGKPKSINGERAIPISKNLKRYLLEKKQKSTSIFVISCKNSFTEPRIINYRFKKIVDESKIGPVHFHALRHTFATRCVESGIDIATLSKILGHASTKMTLDIYTDSLWETRRSAMMVIDRQLNYDETIPL</sequence>
<evidence type="ECO:0008006" key="10">
    <source>
        <dbReference type="Google" id="ProtNLM"/>
    </source>
</evidence>
<dbReference type="Gene3D" id="1.10.150.130">
    <property type="match status" value="1"/>
</dbReference>
<keyword evidence="9" id="KW-1185">Reference proteome</keyword>
<evidence type="ECO:0000256" key="3">
    <source>
        <dbReference type="ARBA" id="ARBA00023125"/>
    </source>
</evidence>
<dbReference type="CDD" id="cd01189">
    <property type="entry name" value="INT_ICEBs1_C_like"/>
    <property type="match status" value="1"/>
</dbReference>
<dbReference type="SUPFAM" id="SSF56349">
    <property type="entry name" value="DNA breaking-rejoining enzymes"/>
    <property type="match status" value="1"/>
</dbReference>
<dbReference type="InterPro" id="IPR011010">
    <property type="entry name" value="DNA_brk_join_enz"/>
</dbReference>
<name>A0A0U2X9R0_9ENTE</name>
<evidence type="ECO:0000313" key="9">
    <source>
        <dbReference type="Proteomes" id="UP000067523"/>
    </source>
</evidence>
<dbReference type="InterPro" id="IPR010998">
    <property type="entry name" value="Integrase_recombinase_N"/>
</dbReference>
<keyword evidence="3 5" id="KW-0238">DNA-binding</keyword>
<evidence type="ECO:0000256" key="1">
    <source>
        <dbReference type="ARBA" id="ARBA00008857"/>
    </source>
</evidence>
<dbReference type="PROSITE" id="PS51900">
    <property type="entry name" value="CB"/>
    <property type="match status" value="1"/>
</dbReference>
<evidence type="ECO:0000256" key="5">
    <source>
        <dbReference type="PROSITE-ProRule" id="PRU01248"/>
    </source>
</evidence>
<accession>A0A0U2X9R0</accession>
<evidence type="ECO:0000256" key="4">
    <source>
        <dbReference type="ARBA" id="ARBA00023172"/>
    </source>
</evidence>
<dbReference type="InterPro" id="IPR050090">
    <property type="entry name" value="Tyrosine_recombinase_XerCD"/>
</dbReference>
<dbReference type="KEGG" id="erx:ATZ35_10625"/>
<dbReference type="EMBL" id="CP013655">
    <property type="protein sequence ID" value="ALS37591.1"/>
    <property type="molecule type" value="Genomic_DNA"/>
</dbReference>
<keyword evidence="2" id="KW-0229">DNA integration</keyword>
<dbReference type="Gene3D" id="1.10.443.10">
    <property type="entry name" value="Intergrase catalytic core"/>
    <property type="match status" value="1"/>
</dbReference>
<dbReference type="PROSITE" id="PS51898">
    <property type="entry name" value="TYR_RECOMBINASE"/>
    <property type="match status" value="1"/>
</dbReference>
<dbReference type="InterPro" id="IPR013762">
    <property type="entry name" value="Integrase-like_cat_sf"/>
</dbReference>
<dbReference type="GO" id="GO:0003677">
    <property type="term" value="F:DNA binding"/>
    <property type="evidence" value="ECO:0007669"/>
    <property type="project" value="UniProtKB-UniRule"/>
</dbReference>
<reference evidence="9" key="1">
    <citation type="submission" date="2015-12" db="EMBL/GenBank/DDBJ databases">
        <authorList>
            <person name="Lauer A."/>
            <person name="Humrighouse B."/>
            <person name="Loparev V."/>
            <person name="Shewmaker P.L."/>
            <person name="Whitney A.M."/>
            <person name="McLaughlin R.W."/>
        </authorList>
    </citation>
    <scope>NUCLEOTIDE SEQUENCE [LARGE SCALE GENOMIC DNA]</scope>
    <source>
        <strain evidence="9">LMG 26678</strain>
    </source>
</reference>
<dbReference type="GO" id="GO:0015074">
    <property type="term" value="P:DNA integration"/>
    <property type="evidence" value="ECO:0007669"/>
    <property type="project" value="UniProtKB-KW"/>
</dbReference>
<dbReference type="AlphaFoldDB" id="A0A0U2X9R0"/>
<proteinExistence type="inferred from homology"/>
<evidence type="ECO:0000313" key="8">
    <source>
        <dbReference type="EMBL" id="ALS37591.1"/>
    </source>
</evidence>
<evidence type="ECO:0000256" key="2">
    <source>
        <dbReference type="ARBA" id="ARBA00022908"/>
    </source>
</evidence>
<dbReference type="InterPro" id="IPR004107">
    <property type="entry name" value="Integrase_SAM-like_N"/>
</dbReference>
<feature type="domain" description="Core-binding (CB)" evidence="7">
    <location>
        <begin position="66"/>
        <end position="149"/>
    </location>
</feature>
<dbReference type="Proteomes" id="UP000067523">
    <property type="component" value="Chromosome"/>
</dbReference>
<dbReference type="Pfam" id="PF00589">
    <property type="entry name" value="Phage_integrase"/>
    <property type="match status" value="1"/>
</dbReference>
<dbReference type="InterPro" id="IPR044068">
    <property type="entry name" value="CB"/>
</dbReference>